<evidence type="ECO:0000313" key="2">
    <source>
        <dbReference type="Proteomes" id="UP001321473"/>
    </source>
</evidence>
<proteinExistence type="predicted"/>
<name>A0AAQ4FK52_AMBAM</name>
<organism evidence="1 2">
    <name type="scientific">Amblyomma americanum</name>
    <name type="common">Lone star tick</name>
    <dbReference type="NCBI Taxonomy" id="6943"/>
    <lineage>
        <taxon>Eukaryota</taxon>
        <taxon>Metazoa</taxon>
        <taxon>Ecdysozoa</taxon>
        <taxon>Arthropoda</taxon>
        <taxon>Chelicerata</taxon>
        <taxon>Arachnida</taxon>
        <taxon>Acari</taxon>
        <taxon>Parasitiformes</taxon>
        <taxon>Ixodida</taxon>
        <taxon>Ixodoidea</taxon>
        <taxon>Ixodidae</taxon>
        <taxon>Amblyomminae</taxon>
        <taxon>Amblyomma</taxon>
    </lineage>
</organism>
<dbReference type="AlphaFoldDB" id="A0AAQ4FK52"/>
<accession>A0AAQ4FK52</accession>
<protein>
    <submittedName>
        <fullName evidence="1">Uncharacterized protein</fullName>
    </submittedName>
</protein>
<dbReference type="Proteomes" id="UP001321473">
    <property type="component" value="Unassembled WGS sequence"/>
</dbReference>
<comment type="caution">
    <text evidence="1">The sequence shown here is derived from an EMBL/GenBank/DDBJ whole genome shotgun (WGS) entry which is preliminary data.</text>
</comment>
<dbReference type="EMBL" id="JARKHS020001605">
    <property type="protein sequence ID" value="KAK8787657.1"/>
    <property type="molecule type" value="Genomic_DNA"/>
</dbReference>
<keyword evidence="2" id="KW-1185">Reference proteome</keyword>
<evidence type="ECO:0000313" key="1">
    <source>
        <dbReference type="EMBL" id="KAK8787657.1"/>
    </source>
</evidence>
<sequence length="125" mass="13432">MSQCDHLVHNSERQGVACASLPGDPGSLVYGSVVDGVFEGRISTGDGRVFYAEPSWKYSGRLSKPGHTVFYAGEDVRLPPQLEAHGGCGLDKLQAHLAAQGIELRARSVSTFLISISRFRSGTVR</sequence>
<reference evidence="1 2" key="1">
    <citation type="journal article" date="2023" name="Arcadia Sci">
        <title>De novo assembly of a long-read Amblyomma americanum tick genome.</title>
        <authorList>
            <person name="Chou S."/>
            <person name="Poskanzer K.E."/>
            <person name="Rollins M."/>
            <person name="Thuy-Boun P.S."/>
        </authorList>
    </citation>
    <scope>NUCLEOTIDE SEQUENCE [LARGE SCALE GENOMIC DNA]</scope>
    <source>
        <strain evidence="1">F_SG_1</strain>
        <tissue evidence="1">Salivary glands</tissue>
    </source>
</reference>
<gene>
    <name evidence="1" type="ORF">V5799_022569</name>
</gene>